<feature type="compositionally biased region" description="Acidic residues" evidence="1">
    <location>
        <begin position="40"/>
        <end position="52"/>
    </location>
</feature>
<keyword evidence="3" id="KW-1185">Reference proteome</keyword>
<dbReference type="EMBL" id="JANPWB010000003">
    <property type="protein sequence ID" value="KAJ1201576.1"/>
    <property type="molecule type" value="Genomic_DNA"/>
</dbReference>
<sequence length="138" mass="16090">MRIPVHVPDKGRRAGHTREKKTQTPERLKSKERIHAARAEEEEDAKEQETEIAEQLNHGGNEEEKDPYLGERWPFNGWEDIAKGQDSPNKPELPHVPGETWLQQHSVLSALLLWKLPHSFDYEYVFLFIKLIINITMS</sequence>
<comment type="caution">
    <text evidence="2">The sequence shown here is derived from an EMBL/GenBank/DDBJ whole genome shotgun (WGS) entry which is preliminary data.</text>
</comment>
<protein>
    <submittedName>
        <fullName evidence="2">Uncharacterized protein</fullName>
    </submittedName>
</protein>
<proteinExistence type="predicted"/>
<feature type="compositionally biased region" description="Basic and acidic residues" evidence="1">
    <location>
        <begin position="7"/>
        <end position="39"/>
    </location>
</feature>
<reference evidence="2" key="1">
    <citation type="journal article" date="2022" name="bioRxiv">
        <title>Sequencing and chromosome-scale assembly of the giantPleurodeles waltlgenome.</title>
        <authorList>
            <person name="Brown T."/>
            <person name="Elewa A."/>
            <person name="Iarovenko S."/>
            <person name="Subramanian E."/>
            <person name="Araus A.J."/>
            <person name="Petzold A."/>
            <person name="Susuki M."/>
            <person name="Suzuki K.-i.T."/>
            <person name="Hayashi T."/>
            <person name="Toyoda A."/>
            <person name="Oliveira C."/>
            <person name="Osipova E."/>
            <person name="Leigh N.D."/>
            <person name="Simon A."/>
            <person name="Yun M.H."/>
        </authorList>
    </citation>
    <scope>NUCLEOTIDE SEQUENCE</scope>
    <source>
        <strain evidence="2">20211129_DDA</strain>
        <tissue evidence="2">Liver</tissue>
    </source>
</reference>
<dbReference type="Proteomes" id="UP001066276">
    <property type="component" value="Chromosome 2_1"/>
</dbReference>
<feature type="region of interest" description="Disordered" evidence="1">
    <location>
        <begin position="1"/>
        <end position="69"/>
    </location>
</feature>
<evidence type="ECO:0000313" key="3">
    <source>
        <dbReference type="Proteomes" id="UP001066276"/>
    </source>
</evidence>
<evidence type="ECO:0000313" key="2">
    <source>
        <dbReference type="EMBL" id="KAJ1201576.1"/>
    </source>
</evidence>
<organism evidence="2 3">
    <name type="scientific">Pleurodeles waltl</name>
    <name type="common">Iberian ribbed newt</name>
    <dbReference type="NCBI Taxonomy" id="8319"/>
    <lineage>
        <taxon>Eukaryota</taxon>
        <taxon>Metazoa</taxon>
        <taxon>Chordata</taxon>
        <taxon>Craniata</taxon>
        <taxon>Vertebrata</taxon>
        <taxon>Euteleostomi</taxon>
        <taxon>Amphibia</taxon>
        <taxon>Batrachia</taxon>
        <taxon>Caudata</taxon>
        <taxon>Salamandroidea</taxon>
        <taxon>Salamandridae</taxon>
        <taxon>Pleurodelinae</taxon>
        <taxon>Pleurodeles</taxon>
    </lineage>
</organism>
<accession>A0AAV7VKX6</accession>
<dbReference type="AlphaFoldDB" id="A0AAV7VKX6"/>
<gene>
    <name evidence="2" type="ORF">NDU88_005384</name>
</gene>
<evidence type="ECO:0000256" key="1">
    <source>
        <dbReference type="SAM" id="MobiDB-lite"/>
    </source>
</evidence>
<name>A0AAV7VKX6_PLEWA</name>
<feature type="compositionally biased region" description="Basic and acidic residues" evidence="1">
    <location>
        <begin position="60"/>
        <end position="69"/>
    </location>
</feature>